<evidence type="ECO:0000256" key="1">
    <source>
        <dbReference type="ARBA" id="ARBA00004141"/>
    </source>
</evidence>
<dbReference type="InterPro" id="IPR003689">
    <property type="entry name" value="ZIP"/>
</dbReference>
<feature type="transmembrane region" description="Helical" evidence="5">
    <location>
        <begin position="207"/>
        <end position="231"/>
    </location>
</feature>
<comment type="subcellular location">
    <subcellularLocation>
        <location evidence="1">Membrane</location>
        <topology evidence="1">Multi-pass membrane protein</topology>
    </subcellularLocation>
</comment>
<reference evidence="6 7" key="1">
    <citation type="submission" date="2020-10" db="EMBL/GenBank/DDBJ databases">
        <title>Identification of Nocardia species via Next-generation sequencing and recognition of intraspecies genetic diversity.</title>
        <authorList>
            <person name="Li P."/>
            <person name="Li P."/>
            <person name="Lu B."/>
        </authorList>
    </citation>
    <scope>NUCLEOTIDE SEQUENCE [LARGE SCALE GENOMIC DNA]</scope>
    <source>
        <strain evidence="6 7">BJ06-0157</strain>
    </source>
</reference>
<feature type="transmembrane region" description="Helical" evidence="5">
    <location>
        <begin position="178"/>
        <end position="195"/>
    </location>
</feature>
<evidence type="ECO:0000256" key="3">
    <source>
        <dbReference type="ARBA" id="ARBA00022989"/>
    </source>
</evidence>
<feature type="transmembrane region" description="Helical" evidence="5">
    <location>
        <begin position="145"/>
        <end position="171"/>
    </location>
</feature>
<dbReference type="Proteomes" id="UP000702209">
    <property type="component" value="Unassembled WGS sequence"/>
</dbReference>
<keyword evidence="7" id="KW-1185">Reference proteome</keyword>
<feature type="transmembrane region" description="Helical" evidence="5">
    <location>
        <begin position="374"/>
        <end position="393"/>
    </location>
</feature>
<feature type="transmembrane region" description="Helical" evidence="5">
    <location>
        <begin position="12"/>
        <end position="35"/>
    </location>
</feature>
<evidence type="ECO:0000256" key="2">
    <source>
        <dbReference type="ARBA" id="ARBA00022692"/>
    </source>
</evidence>
<gene>
    <name evidence="6" type="ORF">IU459_16385</name>
</gene>
<dbReference type="Pfam" id="PF02535">
    <property type="entry name" value="Zip"/>
    <property type="match status" value="1"/>
</dbReference>
<evidence type="ECO:0000313" key="6">
    <source>
        <dbReference type="EMBL" id="MBF6299109.1"/>
    </source>
</evidence>
<dbReference type="RefSeq" id="WP_195130398.1">
    <property type="nucleotide sequence ID" value="NZ_JADLQX010000011.1"/>
</dbReference>
<name>A0ABS0CR65_9NOCA</name>
<keyword evidence="4 5" id="KW-0472">Membrane</keyword>
<comment type="caution">
    <text evidence="6">The sequence shown here is derived from an EMBL/GenBank/DDBJ whole genome shotgun (WGS) entry which is preliminary data.</text>
</comment>
<protein>
    <submittedName>
        <fullName evidence="6">ZIP family metal transporter</fullName>
    </submittedName>
</protein>
<evidence type="ECO:0000256" key="5">
    <source>
        <dbReference type="SAM" id="Phobius"/>
    </source>
</evidence>
<proteinExistence type="predicted"/>
<feature type="transmembrane region" description="Helical" evidence="5">
    <location>
        <begin position="342"/>
        <end position="362"/>
    </location>
</feature>
<keyword evidence="2 5" id="KW-0812">Transmembrane</keyword>
<sequence length="395" mass="40468">MSEARAQPSSRLPGWVSLAGAALLIAVALAALGLLGSRALPERTGPPVEEIAVEHTVLRPGEIELRVRNTGPDPVTIAQVFVNDAYVDLHGGEAPIDRLDTATLTLRYPWIDGQPYLVSMLTSTGLVIEHEIPLAVETPRPGTRFFATMALLGTYVGVIPVLLGMLLLPVIRQAGPSVLRVLLAVTVGLLVFLAVEGSLEGLELAGGAGAFGGAELVILGAVAAFGVLTAVDRYLTTRRAQTSDEGRSGLRLASMIAAGIGLHNLGEGLAIGSAYAVGELALGAFLVIGFALHNTTEGIAIVAPLVRARPRLSTLVILGVIAGAPAILGAVIGASINNTELSALLLGVGVGAIAQVVVQIAPSLRTDGNRLHPATIGGILGGIAIMYLTGLLITV</sequence>
<feature type="transmembrane region" description="Helical" evidence="5">
    <location>
        <begin position="315"/>
        <end position="336"/>
    </location>
</feature>
<organism evidence="6 7">
    <name type="scientific">Nocardia amamiensis</name>
    <dbReference type="NCBI Taxonomy" id="404578"/>
    <lineage>
        <taxon>Bacteria</taxon>
        <taxon>Bacillati</taxon>
        <taxon>Actinomycetota</taxon>
        <taxon>Actinomycetes</taxon>
        <taxon>Mycobacteriales</taxon>
        <taxon>Nocardiaceae</taxon>
        <taxon>Nocardia</taxon>
    </lineage>
</organism>
<evidence type="ECO:0000313" key="7">
    <source>
        <dbReference type="Proteomes" id="UP000702209"/>
    </source>
</evidence>
<keyword evidence="3 5" id="KW-1133">Transmembrane helix</keyword>
<evidence type="ECO:0000256" key="4">
    <source>
        <dbReference type="ARBA" id="ARBA00023136"/>
    </source>
</evidence>
<feature type="transmembrane region" description="Helical" evidence="5">
    <location>
        <begin position="281"/>
        <end position="303"/>
    </location>
</feature>
<dbReference type="EMBL" id="JADLQX010000011">
    <property type="protein sequence ID" value="MBF6299109.1"/>
    <property type="molecule type" value="Genomic_DNA"/>
</dbReference>
<accession>A0ABS0CR65</accession>